<dbReference type="GO" id="GO:0004252">
    <property type="term" value="F:serine-type endopeptidase activity"/>
    <property type="evidence" value="ECO:0007669"/>
    <property type="project" value="InterPro"/>
</dbReference>
<evidence type="ECO:0000256" key="2">
    <source>
        <dbReference type="SAM" id="MobiDB-lite"/>
    </source>
</evidence>
<evidence type="ECO:0000313" key="5">
    <source>
        <dbReference type="EMBL" id="KAF9441149.1"/>
    </source>
</evidence>
<dbReference type="InterPro" id="IPR003959">
    <property type="entry name" value="ATPase_AAA_core"/>
</dbReference>
<dbReference type="Pfam" id="PF05362">
    <property type="entry name" value="Lon_C"/>
    <property type="match status" value="1"/>
</dbReference>
<evidence type="ECO:0000256" key="1">
    <source>
        <dbReference type="ARBA" id="ARBA00022670"/>
    </source>
</evidence>
<evidence type="ECO:0000259" key="3">
    <source>
        <dbReference type="Pfam" id="PF00004"/>
    </source>
</evidence>
<dbReference type="Gene3D" id="1.10.8.60">
    <property type="match status" value="1"/>
</dbReference>
<feature type="domain" description="ATPase AAA-type core" evidence="3">
    <location>
        <begin position="414"/>
        <end position="495"/>
    </location>
</feature>
<feature type="domain" description="Lon proteolytic" evidence="4">
    <location>
        <begin position="670"/>
        <end position="717"/>
    </location>
</feature>
<dbReference type="GO" id="GO:0003697">
    <property type="term" value="F:single-stranded DNA binding"/>
    <property type="evidence" value="ECO:0007669"/>
    <property type="project" value="TreeGrafter"/>
</dbReference>
<dbReference type="GO" id="GO:0016887">
    <property type="term" value="F:ATP hydrolysis activity"/>
    <property type="evidence" value="ECO:0007669"/>
    <property type="project" value="InterPro"/>
</dbReference>
<dbReference type="OrthoDB" id="2411602at2759"/>
<dbReference type="PANTHER" id="PTHR43718:SF2">
    <property type="entry name" value="LON PROTEASE HOMOLOG, MITOCHONDRIAL"/>
    <property type="match status" value="1"/>
</dbReference>
<dbReference type="InterPro" id="IPR008269">
    <property type="entry name" value="Lon_proteolytic"/>
</dbReference>
<comment type="caution">
    <text evidence="5">The sequence shown here is derived from an EMBL/GenBank/DDBJ whole genome shotgun (WGS) entry which is preliminary data.</text>
</comment>
<dbReference type="Pfam" id="PF00004">
    <property type="entry name" value="AAA"/>
    <property type="match status" value="1"/>
</dbReference>
<name>A0A9P5X061_9AGAR</name>
<sequence length="729" mass="80490">MQIPAKPYKLNGTVYATHKVDAITIITATTNCTDVGKGMREDWESNWEFSQWELGDDEEPTGWEVWAERWRSRWINLVAYSDHKKLRDAQPSKACAIVGHKWYTAKSLLYFAEAQPSDERGIASLTSRWVDSKTDWKEDPNMTQNSRKAKKRKTEAGLETERTTTIVLPDVSSNSWLECSFTNYRPIPSIKSQPGSIATQSVLETHPQAFVLPISQPSCRHCYQGDDEARQPYLGAFLLRGKHTGSDAITDINSVHQVGVFAQNTSVFAALGQKGDNNAAEHIPLAAAVSMGEVHELQDILKNLVVNGRLRNALLVFKKELISAQLLSKQDICETVALKGWLKGIEQESGVESDGNDGLTEKFKEWVKGLKILKDVKVFDEELVKLRGLGPAVSGAQVTRNHLDRLTRCVARKDQVLKRVRTENPLVLIDEVDKIGHGINGDPAGALLEVLDPEQNNSFVDHYMDIPVDLSRVLFVCRINNLNTIPAPLLDRMKMLEVSGYVIGERAAIALRHLGPQVKGASGLGAADVQTNNGAIDMVIKLHCQESDVKNFKKYIDNIYRRATSKLARPGEEMFPEPTESSAASVSASNASSTTPAVSLPLGEYSTPFSTPFSTSLGRGKLVTTHERQPTAILESYRKDWMYATPPRPGVSTGLGYFWNGSGAIMRVETMVKVHAYEFGIMDNTEGLSSTDRDVYVHAPEGSIGKEGPSAGTVLLTQNHLTFSVINTL</sequence>
<dbReference type="AlphaFoldDB" id="A0A9P5X061"/>
<dbReference type="InterPro" id="IPR027417">
    <property type="entry name" value="P-loop_NTPase"/>
</dbReference>
<dbReference type="SUPFAM" id="SSF52540">
    <property type="entry name" value="P-loop containing nucleoside triphosphate hydrolases"/>
    <property type="match status" value="1"/>
</dbReference>
<gene>
    <name evidence="5" type="ORF">P691DRAFT_791963</name>
</gene>
<dbReference type="GO" id="GO:0007005">
    <property type="term" value="P:mitochondrion organization"/>
    <property type="evidence" value="ECO:0007669"/>
    <property type="project" value="TreeGrafter"/>
</dbReference>
<feature type="region of interest" description="Disordered" evidence="2">
    <location>
        <begin position="135"/>
        <end position="156"/>
    </location>
</feature>
<dbReference type="Gene3D" id="3.40.50.300">
    <property type="entry name" value="P-loop containing nucleotide triphosphate hydrolases"/>
    <property type="match status" value="1"/>
</dbReference>
<feature type="region of interest" description="Disordered" evidence="2">
    <location>
        <begin position="570"/>
        <end position="590"/>
    </location>
</feature>
<keyword evidence="1" id="KW-0645">Protease</keyword>
<accession>A0A9P5X061</accession>
<dbReference type="PANTHER" id="PTHR43718">
    <property type="entry name" value="LON PROTEASE"/>
    <property type="match status" value="1"/>
</dbReference>
<evidence type="ECO:0008006" key="7">
    <source>
        <dbReference type="Google" id="ProtNLM"/>
    </source>
</evidence>
<dbReference type="GO" id="GO:0006515">
    <property type="term" value="P:protein quality control for misfolded or incompletely synthesized proteins"/>
    <property type="evidence" value="ECO:0007669"/>
    <property type="project" value="TreeGrafter"/>
</dbReference>
<dbReference type="Proteomes" id="UP000807342">
    <property type="component" value="Unassembled WGS sequence"/>
</dbReference>
<proteinExistence type="predicted"/>
<evidence type="ECO:0000313" key="6">
    <source>
        <dbReference type="Proteomes" id="UP000807342"/>
    </source>
</evidence>
<keyword evidence="6" id="KW-1185">Reference proteome</keyword>
<dbReference type="GO" id="GO:0005759">
    <property type="term" value="C:mitochondrial matrix"/>
    <property type="evidence" value="ECO:0007669"/>
    <property type="project" value="TreeGrafter"/>
</dbReference>
<protein>
    <recommendedName>
        <fullName evidence="7">ATPase AAA-type core domain-containing protein</fullName>
    </recommendedName>
</protein>
<organism evidence="5 6">
    <name type="scientific">Macrolepiota fuliginosa MF-IS2</name>
    <dbReference type="NCBI Taxonomy" id="1400762"/>
    <lineage>
        <taxon>Eukaryota</taxon>
        <taxon>Fungi</taxon>
        <taxon>Dikarya</taxon>
        <taxon>Basidiomycota</taxon>
        <taxon>Agaricomycotina</taxon>
        <taxon>Agaricomycetes</taxon>
        <taxon>Agaricomycetidae</taxon>
        <taxon>Agaricales</taxon>
        <taxon>Agaricineae</taxon>
        <taxon>Agaricaceae</taxon>
        <taxon>Macrolepiota</taxon>
    </lineage>
</organism>
<feature type="compositionally biased region" description="Low complexity" evidence="2">
    <location>
        <begin position="576"/>
        <end position="590"/>
    </location>
</feature>
<keyword evidence="1" id="KW-0378">Hydrolase</keyword>
<dbReference type="GO" id="GO:0004176">
    <property type="term" value="F:ATP-dependent peptidase activity"/>
    <property type="evidence" value="ECO:0007669"/>
    <property type="project" value="InterPro"/>
</dbReference>
<dbReference type="InterPro" id="IPR020568">
    <property type="entry name" value="Ribosomal_Su5_D2-typ_SF"/>
</dbReference>
<dbReference type="SUPFAM" id="SSF54211">
    <property type="entry name" value="Ribosomal protein S5 domain 2-like"/>
    <property type="match status" value="1"/>
</dbReference>
<reference evidence="5" key="1">
    <citation type="submission" date="2020-11" db="EMBL/GenBank/DDBJ databases">
        <authorList>
            <consortium name="DOE Joint Genome Institute"/>
            <person name="Ahrendt S."/>
            <person name="Riley R."/>
            <person name="Andreopoulos W."/>
            <person name="Labutti K."/>
            <person name="Pangilinan J."/>
            <person name="Ruiz-Duenas F.J."/>
            <person name="Barrasa J.M."/>
            <person name="Sanchez-Garcia M."/>
            <person name="Camarero S."/>
            <person name="Miyauchi S."/>
            <person name="Serrano A."/>
            <person name="Linde D."/>
            <person name="Babiker R."/>
            <person name="Drula E."/>
            <person name="Ayuso-Fernandez I."/>
            <person name="Pacheco R."/>
            <person name="Padilla G."/>
            <person name="Ferreira P."/>
            <person name="Barriuso J."/>
            <person name="Kellner H."/>
            <person name="Castanera R."/>
            <person name="Alfaro M."/>
            <person name="Ramirez L."/>
            <person name="Pisabarro A.G."/>
            <person name="Kuo A."/>
            <person name="Tritt A."/>
            <person name="Lipzen A."/>
            <person name="He G."/>
            <person name="Yan M."/>
            <person name="Ng V."/>
            <person name="Cullen D."/>
            <person name="Martin F."/>
            <person name="Rosso M.-N."/>
            <person name="Henrissat B."/>
            <person name="Hibbett D."/>
            <person name="Martinez A.T."/>
            <person name="Grigoriev I.V."/>
        </authorList>
    </citation>
    <scope>NUCLEOTIDE SEQUENCE</scope>
    <source>
        <strain evidence="5">MF-IS2</strain>
    </source>
</reference>
<dbReference type="GO" id="GO:0051131">
    <property type="term" value="P:chaperone-mediated protein complex assembly"/>
    <property type="evidence" value="ECO:0007669"/>
    <property type="project" value="TreeGrafter"/>
</dbReference>
<dbReference type="GO" id="GO:0005524">
    <property type="term" value="F:ATP binding"/>
    <property type="evidence" value="ECO:0007669"/>
    <property type="project" value="InterPro"/>
</dbReference>
<evidence type="ECO:0000259" key="4">
    <source>
        <dbReference type="Pfam" id="PF05362"/>
    </source>
</evidence>
<dbReference type="EMBL" id="MU152036">
    <property type="protein sequence ID" value="KAF9441149.1"/>
    <property type="molecule type" value="Genomic_DNA"/>
</dbReference>
<dbReference type="InterPro" id="IPR027065">
    <property type="entry name" value="Lon_Prtase"/>
</dbReference>